<dbReference type="EMBL" id="CM004469">
    <property type="protein sequence ID" value="OCT92719.1"/>
    <property type="molecule type" value="Genomic_DNA"/>
</dbReference>
<evidence type="ECO:0000313" key="1">
    <source>
        <dbReference type="EMBL" id="OCT92719.1"/>
    </source>
</evidence>
<sequence length="129" mass="14843">MIDNLKIIVHAAGCWTIVKFYCCGKNILYKIWQVTVLLGSICAKSMHISVTDASLSGLLIQPTVGALEQTPGPGWSMHRHNCTLFRRRSRMERLAAIWKFRSLFEHMYLNEFCQYANYTMSISKIHVCK</sequence>
<name>A0A974HWA9_XENLA</name>
<dbReference type="Proteomes" id="UP000694892">
    <property type="component" value="Chromosome 2S"/>
</dbReference>
<reference evidence="2" key="1">
    <citation type="journal article" date="2016" name="Nature">
        <title>Genome evolution in the allotetraploid frog Xenopus laevis.</title>
        <authorList>
            <person name="Session A.M."/>
            <person name="Uno Y."/>
            <person name="Kwon T."/>
            <person name="Chapman J.A."/>
            <person name="Toyoda A."/>
            <person name="Takahashi S."/>
            <person name="Fukui A."/>
            <person name="Hikosaka A."/>
            <person name="Suzuki A."/>
            <person name="Kondo M."/>
            <person name="van Heeringen S.J."/>
            <person name="Quigley I."/>
            <person name="Heinz S."/>
            <person name="Ogino H."/>
            <person name="Ochi H."/>
            <person name="Hellsten U."/>
            <person name="Lyons J.B."/>
            <person name="Simakov O."/>
            <person name="Putnam N."/>
            <person name="Stites J."/>
            <person name="Kuroki Y."/>
            <person name="Tanaka T."/>
            <person name="Michiue T."/>
            <person name="Watanabe M."/>
            <person name="Bogdanovic O."/>
            <person name="Lister R."/>
            <person name="Georgiou G."/>
            <person name="Paranjpe S.S."/>
            <person name="van Kruijsbergen I."/>
            <person name="Shu S."/>
            <person name="Carlson J."/>
            <person name="Kinoshita T."/>
            <person name="Ohta Y."/>
            <person name="Mawaribuchi S."/>
            <person name="Jenkins J."/>
            <person name="Grimwood J."/>
            <person name="Schmutz J."/>
            <person name="Mitros T."/>
            <person name="Mozaffari S.V."/>
            <person name="Suzuki Y."/>
            <person name="Haramoto Y."/>
            <person name="Yamamoto T.S."/>
            <person name="Takagi C."/>
            <person name="Heald R."/>
            <person name="Miller K."/>
            <person name="Haudenschild C."/>
            <person name="Kitzman J."/>
            <person name="Nakayama T."/>
            <person name="Izutsu Y."/>
            <person name="Robert J."/>
            <person name="Fortriede J."/>
            <person name="Burns K."/>
            <person name="Lotay V."/>
            <person name="Karimi K."/>
            <person name="Yasuoka Y."/>
            <person name="Dichmann D.S."/>
            <person name="Flajnik M.F."/>
            <person name="Houston D.W."/>
            <person name="Shendure J."/>
            <person name="DuPasquier L."/>
            <person name="Vize P.D."/>
            <person name="Zorn A.M."/>
            <person name="Ito M."/>
            <person name="Marcotte E.M."/>
            <person name="Wallingford J.B."/>
            <person name="Ito Y."/>
            <person name="Asashima M."/>
            <person name="Ueno N."/>
            <person name="Matsuda Y."/>
            <person name="Veenstra G.J."/>
            <person name="Fujiyama A."/>
            <person name="Harland R.M."/>
            <person name="Taira M."/>
            <person name="Rokhsar D.S."/>
        </authorList>
    </citation>
    <scope>NUCLEOTIDE SEQUENCE [LARGE SCALE GENOMIC DNA]</scope>
    <source>
        <strain evidence="2">J</strain>
    </source>
</reference>
<proteinExistence type="predicted"/>
<evidence type="ECO:0000313" key="2">
    <source>
        <dbReference type="Proteomes" id="UP000694892"/>
    </source>
</evidence>
<protein>
    <submittedName>
        <fullName evidence="1">Uncharacterized protein</fullName>
    </submittedName>
</protein>
<organism evidence="1 2">
    <name type="scientific">Xenopus laevis</name>
    <name type="common">African clawed frog</name>
    <dbReference type="NCBI Taxonomy" id="8355"/>
    <lineage>
        <taxon>Eukaryota</taxon>
        <taxon>Metazoa</taxon>
        <taxon>Chordata</taxon>
        <taxon>Craniata</taxon>
        <taxon>Vertebrata</taxon>
        <taxon>Euteleostomi</taxon>
        <taxon>Amphibia</taxon>
        <taxon>Batrachia</taxon>
        <taxon>Anura</taxon>
        <taxon>Pipoidea</taxon>
        <taxon>Pipidae</taxon>
        <taxon>Xenopodinae</taxon>
        <taxon>Xenopus</taxon>
        <taxon>Xenopus</taxon>
    </lineage>
</organism>
<dbReference type="AlphaFoldDB" id="A0A974HWA9"/>
<gene>
    <name evidence="1" type="ORF">XELAEV_18015781mg</name>
</gene>
<accession>A0A974HWA9</accession>